<evidence type="ECO:0000256" key="8">
    <source>
        <dbReference type="ARBA" id="ARBA00023163"/>
    </source>
</evidence>
<keyword evidence="9 10" id="KW-0539">Nucleus</keyword>
<keyword evidence="13" id="KW-0472">Membrane</keyword>
<keyword evidence="11" id="KW-0175">Coiled coil</keyword>
<feature type="compositionally biased region" description="Acidic residues" evidence="12">
    <location>
        <begin position="674"/>
        <end position="686"/>
    </location>
</feature>
<feature type="compositionally biased region" description="Low complexity" evidence="12">
    <location>
        <begin position="316"/>
        <end position="329"/>
    </location>
</feature>
<feature type="compositionally biased region" description="Polar residues" evidence="12">
    <location>
        <begin position="355"/>
        <end position="366"/>
    </location>
</feature>
<keyword evidence="5" id="KW-0805">Transcription regulation</keyword>
<evidence type="ECO:0000256" key="13">
    <source>
        <dbReference type="SAM" id="Phobius"/>
    </source>
</evidence>
<feature type="region of interest" description="Disordered" evidence="12">
    <location>
        <begin position="663"/>
        <end position="705"/>
    </location>
</feature>
<evidence type="ECO:0000256" key="4">
    <source>
        <dbReference type="ARBA" id="ARBA00022782"/>
    </source>
</evidence>
<dbReference type="FunFam" id="1.10.30.10:FF:000003">
    <property type="entry name" value="Putative transcription factor SOX-6"/>
    <property type="match status" value="1"/>
</dbReference>
<sequence>MKAREDLFDKAKSPLSCKKLVIAACCKTAKLLEPLQNTEKRFNTNPIPCCHPSQLLFVLQESDSNKVCSLYSFRNNSTSPHKPEEGARERSDLLSGSAFGTPERRKGSLADVVDTLKQKKLEEMTKTEQDDPSCMEKLLSKDWKEKMERLNTSELLAEVKGTPESLAEKEHQLSTMISQLISLREQLLAAHDEQKKLAASQMEKQRQQMELARQQQEQIARQQQQLLQQQHKINLLQQQIQQVQGHMPPLMIPIFPHDQLCILPFPLSLCLSCLLFMIMIFSLKQLYAAQLASMQVSPGAKMPPLPQSLNASGPISPSSLKNDKSSSSPITHVKEEGTQPLNLSARPKTTDLVKSPTSPTQNLYLGSKSSPNSLLDILSSLNSTALFGDQDTVLKAIQEARKMREQIQREQLQHHQQGMEAKLSALSSVGLNNCRVDKERAHFESIGHHLGKLGEEGKIGHRVIDLTRPEDLDGGAGSTEARVFREARGRNNNEPHIKRPMNAFMVWAKDERRKILQAFPDMHNSNISKILGSRWKSMTNQDKQPYYEEQARLSKQHLEKYPNYKYKPRPKRTCIIDGKKLRIGEYKQMMRSRRQEMRQFFTVGQPPQIPITTSASMVYPGAITMATTTPSPQMTSECSSASASPEPSIPVIQSTYNMKLEPNTMANNSVPVNGEDEMDMYEDFEDEPKSDYSSENDTQEPVSAN</sequence>
<reference evidence="15" key="1">
    <citation type="submission" date="2025-08" db="UniProtKB">
        <authorList>
            <consortium name="Ensembl"/>
        </authorList>
    </citation>
    <scope>IDENTIFICATION</scope>
</reference>
<evidence type="ECO:0000313" key="16">
    <source>
        <dbReference type="Proteomes" id="UP000694568"/>
    </source>
</evidence>
<dbReference type="AlphaFoldDB" id="A0A8D0D199"/>
<keyword evidence="13" id="KW-0812">Transmembrane</keyword>
<accession>A0A8D0D199</accession>
<feature type="DNA-binding region" description="HMG box" evidence="10">
    <location>
        <begin position="497"/>
        <end position="565"/>
    </location>
</feature>
<evidence type="ECO:0000259" key="14">
    <source>
        <dbReference type="PROSITE" id="PS50118"/>
    </source>
</evidence>
<feature type="region of interest" description="Disordered" evidence="12">
    <location>
        <begin position="74"/>
        <end position="107"/>
    </location>
</feature>
<evidence type="ECO:0000256" key="1">
    <source>
        <dbReference type="ARBA" id="ARBA00004123"/>
    </source>
</evidence>
<feature type="compositionally biased region" description="Basic and acidic residues" evidence="12">
    <location>
        <begin position="81"/>
        <end position="92"/>
    </location>
</feature>
<protein>
    <submittedName>
        <fullName evidence="15">SRY-box transcription factor 6</fullName>
    </submittedName>
</protein>
<evidence type="ECO:0000256" key="10">
    <source>
        <dbReference type="PROSITE-ProRule" id="PRU00267"/>
    </source>
</evidence>
<dbReference type="GO" id="GO:0000978">
    <property type="term" value="F:RNA polymerase II cis-regulatory region sequence-specific DNA binding"/>
    <property type="evidence" value="ECO:0007669"/>
    <property type="project" value="TreeGrafter"/>
</dbReference>
<evidence type="ECO:0000256" key="9">
    <source>
        <dbReference type="ARBA" id="ARBA00023242"/>
    </source>
</evidence>
<dbReference type="SUPFAM" id="SSF47095">
    <property type="entry name" value="HMG-box"/>
    <property type="match status" value="1"/>
</dbReference>
<dbReference type="GO" id="GO:0007417">
    <property type="term" value="P:central nervous system development"/>
    <property type="evidence" value="ECO:0007669"/>
    <property type="project" value="TreeGrafter"/>
</dbReference>
<keyword evidence="7" id="KW-0010">Activator</keyword>
<organism evidence="15 16">
    <name type="scientific">Sander lucioperca</name>
    <name type="common">Pike-perch</name>
    <name type="synonym">Perca lucioperca</name>
    <dbReference type="NCBI Taxonomy" id="283035"/>
    <lineage>
        <taxon>Eukaryota</taxon>
        <taxon>Metazoa</taxon>
        <taxon>Chordata</taxon>
        <taxon>Craniata</taxon>
        <taxon>Vertebrata</taxon>
        <taxon>Euteleostomi</taxon>
        <taxon>Actinopterygii</taxon>
        <taxon>Neopterygii</taxon>
        <taxon>Teleostei</taxon>
        <taxon>Neoteleostei</taxon>
        <taxon>Acanthomorphata</taxon>
        <taxon>Eupercaria</taxon>
        <taxon>Perciformes</taxon>
        <taxon>Percoidei</taxon>
        <taxon>Percidae</taxon>
        <taxon>Luciopercinae</taxon>
        <taxon>Sander</taxon>
    </lineage>
</organism>
<keyword evidence="2" id="KW-0217">Developmental protein</keyword>
<gene>
    <name evidence="15" type="primary">sox6</name>
</gene>
<reference evidence="15" key="2">
    <citation type="submission" date="2025-09" db="UniProtKB">
        <authorList>
            <consortium name="Ensembl"/>
        </authorList>
    </citation>
    <scope>IDENTIFICATION</scope>
</reference>
<feature type="compositionally biased region" description="Low complexity" evidence="12">
    <location>
        <begin position="636"/>
        <end position="646"/>
    </location>
</feature>
<dbReference type="SMART" id="SM00398">
    <property type="entry name" value="HMG"/>
    <property type="match status" value="1"/>
</dbReference>
<feature type="compositionally biased region" description="Polar residues" evidence="12">
    <location>
        <begin position="693"/>
        <end position="705"/>
    </location>
</feature>
<dbReference type="GO" id="GO:0032332">
    <property type="term" value="P:positive regulation of chondrocyte differentiation"/>
    <property type="evidence" value="ECO:0007669"/>
    <property type="project" value="TreeGrafter"/>
</dbReference>
<dbReference type="Pfam" id="PF00505">
    <property type="entry name" value="HMG_box"/>
    <property type="match status" value="1"/>
</dbReference>
<dbReference type="GeneTree" id="ENSGT00940000156433"/>
<evidence type="ECO:0000256" key="3">
    <source>
        <dbReference type="ARBA" id="ARBA00022499"/>
    </source>
</evidence>
<dbReference type="Ensembl" id="ENSSLUT00000031972.1">
    <property type="protein sequence ID" value="ENSSLUP00000030980.1"/>
    <property type="gene ID" value="ENSSLUG00000013345.1"/>
</dbReference>
<proteinExistence type="predicted"/>
<evidence type="ECO:0000256" key="5">
    <source>
        <dbReference type="ARBA" id="ARBA00023015"/>
    </source>
</evidence>
<evidence type="ECO:0000256" key="12">
    <source>
        <dbReference type="SAM" id="MobiDB-lite"/>
    </source>
</evidence>
<evidence type="ECO:0000256" key="11">
    <source>
        <dbReference type="SAM" id="Coils"/>
    </source>
</evidence>
<dbReference type="PANTHER" id="PTHR45789:SF1">
    <property type="entry name" value="TRANSCRIPTION FACTOR SOX-6"/>
    <property type="match status" value="1"/>
</dbReference>
<dbReference type="GO" id="GO:0005634">
    <property type="term" value="C:nucleus"/>
    <property type="evidence" value="ECO:0007669"/>
    <property type="project" value="UniProtKB-SubCell"/>
</dbReference>
<dbReference type="InterPro" id="IPR009071">
    <property type="entry name" value="HMG_box_dom"/>
</dbReference>
<feature type="region of interest" description="Disordered" evidence="12">
    <location>
        <begin position="629"/>
        <end position="648"/>
    </location>
</feature>
<dbReference type="CDD" id="cd22030">
    <property type="entry name" value="HMG-box_SoxD"/>
    <property type="match status" value="1"/>
</dbReference>
<evidence type="ECO:0000256" key="2">
    <source>
        <dbReference type="ARBA" id="ARBA00022473"/>
    </source>
</evidence>
<comment type="subcellular location">
    <subcellularLocation>
        <location evidence="1">Nucleus</location>
    </subcellularLocation>
</comment>
<keyword evidence="3" id="KW-1017">Isopeptide bond</keyword>
<dbReference type="GO" id="GO:0000981">
    <property type="term" value="F:DNA-binding transcription factor activity, RNA polymerase II-specific"/>
    <property type="evidence" value="ECO:0007669"/>
    <property type="project" value="TreeGrafter"/>
</dbReference>
<dbReference type="Gene3D" id="1.10.30.10">
    <property type="entry name" value="High mobility group box domain"/>
    <property type="match status" value="1"/>
</dbReference>
<dbReference type="PANTHER" id="PTHR45789">
    <property type="entry name" value="FI18025P1"/>
    <property type="match status" value="1"/>
</dbReference>
<feature type="coiled-coil region" evidence="11">
    <location>
        <begin position="166"/>
        <end position="239"/>
    </location>
</feature>
<name>A0A8D0D199_SANLU</name>
<evidence type="ECO:0000313" key="15">
    <source>
        <dbReference type="Ensembl" id="ENSSLUP00000030980.1"/>
    </source>
</evidence>
<dbReference type="InterPro" id="IPR036910">
    <property type="entry name" value="HMG_box_dom_sf"/>
</dbReference>
<evidence type="ECO:0000256" key="7">
    <source>
        <dbReference type="ARBA" id="ARBA00023159"/>
    </source>
</evidence>
<keyword evidence="13" id="KW-1133">Transmembrane helix</keyword>
<dbReference type="PROSITE" id="PS50118">
    <property type="entry name" value="HMG_BOX_2"/>
    <property type="match status" value="1"/>
</dbReference>
<feature type="region of interest" description="Disordered" evidence="12">
    <location>
        <begin position="303"/>
        <end position="366"/>
    </location>
</feature>
<dbReference type="InterPro" id="IPR051356">
    <property type="entry name" value="SOX/SOX-like_TF"/>
</dbReference>
<keyword evidence="6 10" id="KW-0238">DNA-binding</keyword>
<keyword evidence="4" id="KW-0221">Differentiation</keyword>
<keyword evidence="16" id="KW-1185">Reference proteome</keyword>
<evidence type="ECO:0000256" key="6">
    <source>
        <dbReference type="ARBA" id="ARBA00023125"/>
    </source>
</evidence>
<keyword evidence="8" id="KW-0804">Transcription</keyword>
<feature type="transmembrane region" description="Helical" evidence="13">
    <location>
        <begin position="260"/>
        <end position="283"/>
    </location>
</feature>
<feature type="domain" description="HMG box" evidence="14">
    <location>
        <begin position="497"/>
        <end position="565"/>
    </location>
</feature>
<dbReference type="Proteomes" id="UP000694568">
    <property type="component" value="Unplaced"/>
</dbReference>
<dbReference type="GO" id="GO:0045165">
    <property type="term" value="P:cell fate commitment"/>
    <property type="evidence" value="ECO:0007669"/>
    <property type="project" value="TreeGrafter"/>
</dbReference>